<dbReference type="GO" id="GO:0006352">
    <property type="term" value="P:DNA-templated transcription initiation"/>
    <property type="evidence" value="ECO:0007669"/>
    <property type="project" value="InterPro"/>
</dbReference>
<organism evidence="5 6">
    <name type="scientific">Flammeovirga pacifica</name>
    <dbReference type="NCBI Taxonomy" id="915059"/>
    <lineage>
        <taxon>Bacteria</taxon>
        <taxon>Pseudomonadati</taxon>
        <taxon>Bacteroidota</taxon>
        <taxon>Cytophagia</taxon>
        <taxon>Cytophagales</taxon>
        <taxon>Flammeovirgaceae</taxon>
        <taxon>Flammeovirga</taxon>
    </lineage>
</organism>
<sequence length="185" mass="21379">MEKNNITQILNSTTSKDRTDKIYPLVYDNLHLISEKLFQRERVGHTLQPTLLVNEAFMNLVDEDSIEWQGRTHFYALGARAIRRILVDHARTKNTAKRGGDWHKVDLEKTVAFSPEKGDMALALDEAIEHLKEKHERQATVVELKFFGGMKMQEIADELGVSIKTVEVDWTVAKQWIKMFLTKEV</sequence>
<dbReference type="InterPro" id="IPR011517">
    <property type="entry name" value="RNA_pol_sigma70_ECF-like"/>
</dbReference>
<dbReference type="STRING" id="915059.NH26_10610"/>
<evidence type="ECO:0000313" key="6">
    <source>
        <dbReference type="Proteomes" id="UP000179797"/>
    </source>
</evidence>
<accession>A0A1S1Z0Z5</accession>
<dbReference type="InterPro" id="IPR053812">
    <property type="entry name" value="HTH_Sigma70_ECF-like"/>
</dbReference>
<dbReference type="EMBL" id="JRYR02000001">
    <property type="protein sequence ID" value="OHX66775.1"/>
    <property type="molecule type" value="Genomic_DNA"/>
</dbReference>
<name>A0A1S1Z0Z5_FLAPC</name>
<dbReference type="InterPro" id="IPR013324">
    <property type="entry name" value="RNA_pol_sigma_r3/r4-like"/>
</dbReference>
<feature type="domain" description="RNA polymerase sigma-70 ECF-like HTH" evidence="4">
    <location>
        <begin position="4"/>
        <end position="179"/>
    </location>
</feature>
<dbReference type="RefSeq" id="WP_044222752.1">
    <property type="nucleotide sequence ID" value="NZ_JRYR02000001.1"/>
</dbReference>
<dbReference type="GO" id="GO:0016987">
    <property type="term" value="F:sigma factor activity"/>
    <property type="evidence" value="ECO:0007669"/>
    <property type="project" value="UniProtKB-KW"/>
</dbReference>
<dbReference type="NCBIfam" id="TIGR02999">
    <property type="entry name" value="Sig-70_X6"/>
    <property type="match status" value="1"/>
</dbReference>
<proteinExistence type="predicted"/>
<comment type="caution">
    <text evidence="5">The sequence shown here is derived from an EMBL/GenBank/DDBJ whole genome shotgun (WGS) entry which is preliminary data.</text>
</comment>
<dbReference type="PANTHER" id="PTHR43133:SF39">
    <property type="entry name" value="SIMILAR TO RNA POLYMERASE SIGMA-E FACTOR"/>
    <property type="match status" value="1"/>
</dbReference>
<evidence type="ECO:0000313" key="5">
    <source>
        <dbReference type="EMBL" id="OHX66775.1"/>
    </source>
</evidence>
<evidence type="ECO:0000256" key="1">
    <source>
        <dbReference type="ARBA" id="ARBA00023015"/>
    </source>
</evidence>
<dbReference type="Proteomes" id="UP000179797">
    <property type="component" value="Unassembled WGS sequence"/>
</dbReference>
<keyword evidence="1" id="KW-0805">Transcription regulation</keyword>
<dbReference type="SUPFAM" id="SSF88659">
    <property type="entry name" value="Sigma3 and sigma4 domains of RNA polymerase sigma factors"/>
    <property type="match status" value="1"/>
</dbReference>
<dbReference type="InterPro" id="IPR039425">
    <property type="entry name" value="RNA_pol_sigma-70-like"/>
</dbReference>
<evidence type="ECO:0000256" key="3">
    <source>
        <dbReference type="ARBA" id="ARBA00023163"/>
    </source>
</evidence>
<evidence type="ECO:0000256" key="2">
    <source>
        <dbReference type="ARBA" id="ARBA00023082"/>
    </source>
</evidence>
<dbReference type="Pfam" id="PF07638">
    <property type="entry name" value="Sigma70_ECF"/>
    <property type="match status" value="1"/>
</dbReference>
<keyword evidence="2" id="KW-0731">Sigma factor</keyword>
<reference evidence="5 6" key="1">
    <citation type="journal article" date="2012" name="Int. J. Syst. Evol. Microbiol.">
        <title>Flammeovirga pacifica sp. nov., isolated from deep-sea sediment.</title>
        <authorList>
            <person name="Xu H."/>
            <person name="Fu Y."/>
            <person name="Yang N."/>
            <person name="Ding Z."/>
            <person name="Lai Q."/>
            <person name="Zeng R."/>
        </authorList>
    </citation>
    <scope>NUCLEOTIDE SEQUENCE [LARGE SCALE GENOMIC DNA]</scope>
    <source>
        <strain evidence="6">DSM 24597 / LMG 26175 / WPAGA1</strain>
    </source>
</reference>
<keyword evidence="3" id="KW-0804">Transcription</keyword>
<dbReference type="PANTHER" id="PTHR43133">
    <property type="entry name" value="RNA POLYMERASE ECF-TYPE SIGMA FACTO"/>
    <property type="match status" value="1"/>
</dbReference>
<evidence type="ECO:0000259" key="4">
    <source>
        <dbReference type="Pfam" id="PF07638"/>
    </source>
</evidence>
<dbReference type="OrthoDB" id="128473at2"/>
<keyword evidence="6" id="KW-1185">Reference proteome</keyword>
<dbReference type="Gene3D" id="1.10.10.10">
    <property type="entry name" value="Winged helix-like DNA-binding domain superfamily/Winged helix DNA-binding domain"/>
    <property type="match status" value="1"/>
</dbReference>
<dbReference type="InterPro" id="IPR036388">
    <property type="entry name" value="WH-like_DNA-bd_sf"/>
</dbReference>
<dbReference type="InterPro" id="IPR014284">
    <property type="entry name" value="RNA_pol_sigma-70_dom"/>
</dbReference>
<gene>
    <name evidence="5" type="ORF">NH26_10610</name>
</gene>
<dbReference type="NCBIfam" id="TIGR02937">
    <property type="entry name" value="sigma70-ECF"/>
    <property type="match status" value="1"/>
</dbReference>
<protein>
    <recommendedName>
        <fullName evidence="4">RNA polymerase sigma-70 ECF-like HTH domain-containing protein</fullName>
    </recommendedName>
</protein>
<dbReference type="AlphaFoldDB" id="A0A1S1Z0Z5"/>